<evidence type="ECO:0000313" key="3">
    <source>
        <dbReference type="EMBL" id="KCZ92285.1"/>
    </source>
</evidence>
<organism evidence="3 4">
    <name type="scientific">Hyphomonas johnsonii MHS-2</name>
    <dbReference type="NCBI Taxonomy" id="1280950"/>
    <lineage>
        <taxon>Bacteria</taxon>
        <taxon>Pseudomonadati</taxon>
        <taxon>Pseudomonadota</taxon>
        <taxon>Alphaproteobacteria</taxon>
        <taxon>Hyphomonadales</taxon>
        <taxon>Hyphomonadaceae</taxon>
        <taxon>Hyphomonas</taxon>
    </lineage>
</organism>
<feature type="domain" description="YCII-related" evidence="2">
    <location>
        <begin position="6"/>
        <end position="87"/>
    </location>
</feature>
<evidence type="ECO:0000256" key="1">
    <source>
        <dbReference type="ARBA" id="ARBA00007689"/>
    </source>
</evidence>
<dbReference type="eggNOG" id="COG2350">
    <property type="taxonomic scope" value="Bacteria"/>
</dbReference>
<dbReference type="InterPro" id="IPR051807">
    <property type="entry name" value="Sec-metab_biosynth-assoc"/>
</dbReference>
<dbReference type="SUPFAM" id="SSF54909">
    <property type="entry name" value="Dimeric alpha+beta barrel"/>
    <property type="match status" value="1"/>
</dbReference>
<name>A0A059FNL8_9PROT</name>
<gene>
    <name evidence="3" type="ORF">HJO_09629</name>
</gene>
<proteinExistence type="inferred from homology"/>
<dbReference type="EMBL" id="ARYK01000004">
    <property type="protein sequence ID" value="KCZ92285.1"/>
    <property type="molecule type" value="Genomic_DNA"/>
</dbReference>
<dbReference type="AlphaFoldDB" id="A0A059FNL8"/>
<dbReference type="PANTHER" id="PTHR33606:SF3">
    <property type="entry name" value="PROTEIN YCII"/>
    <property type="match status" value="1"/>
</dbReference>
<comment type="caution">
    <text evidence="3">The sequence shown here is derived from an EMBL/GenBank/DDBJ whole genome shotgun (WGS) entry which is preliminary data.</text>
</comment>
<dbReference type="Gene3D" id="3.30.70.1060">
    <property type="entry name" value="Dimeric alpha+beta barrel"/>
    <property type="match status" value="1"/>
</dbReference>
<dbReference type="RefSeq" id="WP_035616519.1">
    <property type="nucleotide sequence ID" value="NZ_ARYK01000004.1"/>
</dbReference>
<dbReference type="PANTHER" id="PTHR33606">
    <property type="entry name" value="PROTEIN YCII"/>
    <property type="match status" value="1"/>
</dbReference>
<dbReference type="InterPro" id="IPR005545">
    <property type="entry name" value="YCII"/>
</dbReference>
<dbReference type="STRING" id="1280950.HJO_09629"/>
<protein>
    <recommendedName>
        <fullName evidence="2">YCII-related domain-containing protein</fullName>
    </recommendedName>
</protein>
<sequence>MPLYSLHCLDKEDGGAALRAQTRPAHLAWAAGLGSTVRMAGPLISADGAMVGSLFIVEADSLEDVRALSARDPYNQAGVFGRVDIHETRWSIGDGKPA</sequence>
<reference evidence="3 4" key="1">
    <citation type="journal article" date="2014" name="Antonie Van Leeuwenhoek">
        <title>Hyphomonas beringensis sp. nov. and Hyphomonas chukchiensis sp. nov., isolated from surface seawater of the Bering Sea and Chukchi Sea.</title>
        <authorList>
            <person name="Li C."/>
            <person name="Lai Q."/>
            <person name="Li G."/>
            <person name="Dong C."/>
            <person name="Wang J."/>
            <person name="Liao Y."/>
            <person name="Shao Z."/>
        </authorList>
    </citation>
    <scope>NUCLEOTIDE SEQUENCE [LARGE SCALE GENOMIC DNA]</scope>
    <source>
        <strain evidence="3 4">MHS-2</strain>
    </source>
</reference>
<evidence type="ECO:0000259" key="2">
    <source>
        <dbReference type="Pfam" id="PF03795"/>
    </source>
</evidence>
<dbReference type="Proteomes" id="UP000025171">
    <property type="component" value="Unassembled WGS sequence"/>
</dbReference>
<accession>A0A059FNL8</accession>
<dbReference type="OrthoDB" id="2293521at2"/>
<keyword evidence="4" id="KW-1185">Reference proteome</keyword>
<comment type="similarity">
    <text evidence="1">Belongs to the YciI family.</text>
</comment>
<dbReference type="InterPro" id="IPR011008">
    <property type="entry name" value="Dimeric_a/b-barrel"/>
</dbReference>
<dbReference type="PATRIC" id="fig|1280950.3.peg.1926"/>
<evidence type="ECO:0000313" key="4">
    <source>
        <dbReference type="Proteomes" id="UP000025171"/>
    </source>
</evidence>
<dbReference type="Pfam" id="PF03795">
    <property type="entry name" value="YCII"/>
    <property type="match status" value="1"/>
</dbReference>